<feature type="repeat" description="ANK" evidence="7">
    <location>
        <begin position="131"/>
        <end position="154"/>
    </location>
</feature>
<dbReference type="PROSITE" id="PS50297">
    <property type="entry name" value="ANK_REP_REGION"/>
    <property type="match status" value="3"/>
</dbReference>
<sequence length="555" mass="62819">MAVFDVILNDKITDLKDLLRSDPKCANSVGWHGLTPLHQATLRSNQEIVDLLLDHGANVNQANAYGETPLHFACQAASLHCVNKFIENGADLRAEDGGGRTCIHHAARSGSVLKLHYLTACGLSLKKRDKRGLTALHIAAEHGQLDACEYLLRHKRFPPDVRDSANTTPLHLAAKYAHCEVAWALESKSKLSMINEEDVMRKTPMDYAGEGQTPRHLWLKRHLKYWQASRCPPTQPPYPWMPWLLLLLSPSFGILLIVEAFNQLSRLFATLATISIIIFFNVCSFSKHRMQHISGLQSPALLGYFFGLIIQSLLWYFIYLTPQLWPDFLWTLAAVLLLAITLITLKKLFSDPGVVKYNKISNTGETMSILDVAKGVVPEGDFCEVCEIVQPELTKHCRLCDACVLSLDHHCLFLTRCVAVNNHRAFVFFMFEAMLANLLYVRAAITYFNLQVFIGEASSFTEAMGRDVYVSVLFIINCLGLVYVLFLTIFQFKVITDGGTTYYSSDGQASHRTWKDLYKFTGVPWSQRLKIFSQFLLGEYSFFRKIKMKRADTFV</sequence>
<dbReference type="PROSITE" id="PS50216">
    <property type="entry name" value="DHHC"/>
    <property type="match status" value="1"/>
</dbReference>
<evidence type="ECO:0000313" key="11">
    <source>
        <dbReference type="Proteomes" id="UP001159405"/>
    </source>
</evidence>
<dbReference type="SMART" id="SM00248">
    <property type="entry name" value="ANK"/>
    <property type="match status" value="5"/>
</dbReference>
<proteinExistence type="inferred from homology"/>
<dbReference type="InterPro" id="IPR001594">
    <property type="entry name" value="Palmitoyltrfase_DHHC"/>
</dbReference>
<evidence type="ECO:0000256" key="3">
    <source>
        <dbReference type="ARBA" id="ARBA00022737"/>
    </source>
</evidence>
<dbReference type="Proteomes" id="UP001159405">
    <property type="component" value="Unassembled WGS sequence"/>
</dbReference>
<evidence type="ECO:0000256" key="5">
    <source>
        <dbReference type="ARBA" id="ARBA00023043"/>
    </source>
</evidence>
<keyword evidence="2 8" id="KW-0812">Transmembrane</keyword>
<feature type="domain" description="Palmitoyltransferase DHHC" evidence="9">
    <location>
        <begin position="379"/>
        <end position="503"/>
    </location>
</feature>
<feature type="transmembrane region" description="Helical" evidence="8">
    <location>
        <begin position="426"/>
        <end position="448"/>
    </location>
</feature>
<accession>A0ABN8P1E2</accession>
<dbReference type="EC" id="2.3.1.225" evidence="8"/>
<evidence type="ECO:0000256" key="6">
    <source>
        <dbReference type="ARBA" id="ARBA00023136"/>
    </source>
</evidence>
<keyword evidence="6 8" id="KW-0472">Membrane</keyword>
<evidence type="ECO:0000256" key="4">
    <source>
        <dbReference type="ARBA" id="ARBA00022989"/>
    </source>
</evidence>
<protein>
    <recommendedName>
        <fullName evidence="8">Palmitoyltransferase</fullName>
        <ecNumber evidence="8">2.3.1.225</ecNumber>
    </recommendedName>
</protein>
<dbReference type="InterPro" id="IPR036770">
    <property type="entry name" value="Ankyrin_rpt-contain_sf"/>
</dbReference>
<comment type="domain">
    <text evidence="8">The DHHC domain is required for palmitoyltransferase activity.</text>
</comment>
<organism evidence="10 11">
    <name type="scientific">Porites lobata</name>
    <dbReference type="NCBI Taxonomy" id="104759"/>
    <lineage>
        <taxon>Eukaryota</taxon>
        <taxon>Metazoa</taxon>
        <taxon>Cnidaria</taxon>
        <taxon>Anthozoa</taxon>
        <taxon>Hexacorallia</taxon>
        <taxon>Scleractinia</taxon>
        <taxon>Fungiina</taxon>
        <taxon>Poritidae</taxon>
        <taxon>Porites</taxon>
    </lineage>
</organism>
<gene>
    <name evidence="10" type="ORF">PLOB_00033699</name>
</gene>
<feature type="transmembrane region" description="Helical" evidence="8">
    <location>
        <begin position="298"/>
        <end position="318"/>
    </location>
</feature>
<comment type="catalytic activity">
    <reaction evidence="8">
        <text>L-cysteinyl-[protein] + hexadecanoyl-CoA = S-hexadecanoyl-L-cysteinyl-[protein] + CoA</text>
        <dbReference type="Rhea" id="RHEA:36683"/>
        <dbReference type="Rhea" id="RHEA-COMP:10131"/>
        <dbReference type="Rhea" id="RHEA-COMP:11032"/>
        <dbReference type="ChEBI" id="CHEBI:29950"/>
        <dbReference type="ChEBI" id="CHEBI:57287"/>
        <dbReference type="ChEBI" id="CHEBI:57379"/>
        <dbReference type="ChEBI" id="CHEBI:74151"/>
        <dbReference type="EC" id="2.3.1.225"/>
    </reaction>
</comment>
<evidence type="ECO:0000256" key="7">
    <source>
        <dbReference type="PROSITE-ProRule" id="PRU00023"/>
    </source>
</evidence>
<dbReference type="InterPro" id="IPR002110">
    <property type="entry name" value="Ankyrin_rpt"/>
</dbReference>
<comment type="caution">
    <text evidence="10">The sequence shown here is derived from an EMBL/GenBank/DDBJ whole genome shotgun (WGS) entry which is preliminary data.</text>
</comment>
<dbReference type="EMBL" id="CALNXK010000045">
    <property type="protein sequence ID" value="CAH3128614.1"/>
    <property type="molecule type" value="Genomic_DNA"/>
</dbReference>
<dbReference type="PANTHER" id="PTHR24161">
    <property type="entry name" value="ANK_REP_REGION DOMAIN-CONTAINING PROTEIN-RELATED"/>
    <property type="match status" value="1"/>
</dbReference>
<keyword evidence="4 8" id="KW-1133">Transmembrane helix</keyword>
<name>A0ABN8P1E2_9CNID</name>
<feature type="transmembrane region" description="Helical" evidence="8">
    <location>
        <begin position="468"/>
        <end position="490"/>
    </location>
</feature>
<keyword evidence="3" id="KW-0677">Repeat</keyword>
<dbReference type="PANTHER" id="PTHR24161:SF118">
    <property type="entry name" value="PALMITOYLTRANSFERASE"/>
    <property type="match status" value="1"/>
</dbReference>
<keyword evidence="11" id="KW-1185">Reference proteome</keyword>
<dbReference type="Gene3D" id="1.25.40.20">
    <property type="entry name" value="Ankyrin repeat-containing domain"/>
    <property type="match status" value="3"/>
</dbReference>
<comment type="similarity">
    <text evidence="8">Belongs to the DHHC palmitoyltransferase family.</text>
</comment>
<feature type="repeat" description="ANK" evidence="7">
    <location>
        <begin position="65"/>
        <end position="97"/>
    </location>
</feature>
<evidence type="ECO:0000256" key="2">
    <source>
        <dbReference type="ARBA" id="ARBA00022692"/>
    </source>
</evidence>
<keyword evidence="5 7" id="KW-0040">ANK repeat</keyword>
<evidence type="ECO:0000256" key="1">
    <source>
        <dbReference type="ARBA" id="ARBA00004141"/>
    </source>
</evidence>
<evidence type="ECO:0000259" key="9">
    <source>
        <dbReference type="Pfam" id="PF01529"/>
    </source>
</evidence>
<feature type="transmembrane region" description="Helical" evidence="8">
    <location>
        <begin position="267"/>
        <end position="286"/>
    </location>
</feature>
<dbReference type="PROSITE" id="PS50088">
    <property type="entry name" value="ANK_REPEAT"/>
    <property type="match status" value="3"/>
</dbReference>
<dbReference type="Pfam" id="PF12796">
    <property type="entry name" value="Ank_2"/>
    <property type="match status" value="2"/>
</dbReference>
<evidence type="ECO:0000256" key="8">
    <source>
        <dbReference type="RuleBase" id="RU079119"/>
    </source>
</evidence>
<reference evidence="10 11" key="1">
    <citation type="submission" date="2022-05" db="EMBL/GenBank/DDBJ databases">
        <authorList>
            <consortium name="Genoscope - CEA"/>
            <person name="William W."/>
        </authorList>
    </citation>
    <scope>NUCLEOTIDE SEQUENCE [LARGE SCALE GENOMIC DNA]</scope>
</reference>
<comment type="subcellular location">
    <subcellularLocation>
        <location evidence="1">Membrane</location>
        <topology evidence="1">Multi-pass membrane protein</topology>
    </subcellularLocation>
</comment>
<keyword evidence="8" id="KW-0012">Acyltransferase</keyword>
<evidence type="ECO:0000313" key="10">
    <source>
        <dbReference type="EMBL" id="CAH3128614.1"/>
    </source>
</evidence>
<dbReference type="SUPFAM" id="SSF48403">
    <property type="entry name" value="Ankyrin repeat"/>
    <property type="match status" value="1"/>
</dbReference>
<dbReference type="Pfam" id="PF01529">
    <property type="entry name" value="DHHC"/>
    <property type="match status" value="1"/>
</dbReference>
<keyword evidence="8" id="KW-0808">Transferase</keyword>
<feature type="transmembrane region" description="Helical" evidence="8">
    <location>
        <begin position="330"/>
        <end position="349"/>
    </location>
</feature>
<feature type="repeat" description="ANK" evidence="7">
    <location>
        <begin position="32"/>
        <end position="64"/>
    </location>
</feature>